<dbReference type="Gene3D" id="3.40.50.1820">
    <property type="entry name" value="alpha/beta hydrolase"/>
    <property type="match status" value="1"/>
</dbReference>
<dbReference type="Pfam" id="PF00561">
    <property type="entry name" value="Abhydrolase_1"/>
    <property type="match status" value="1"/>
</dbReference>
<organism evidence="2 3">
    <name type="scientific">Pseudonocardia eucalypti</name>
    <dbReference type="NCBI Taxonomy" id="648755"/>
    <lineage>
        <taxon>Bacteria</taxon>
        <taxon>Bacillati</taxon>
        <taxon>Actinomycetota</taxon>
        <taxon>Actinomycetes</taxon>
        <taxon>Pseudonocardiales</taxon>
        <taxon>Pseudonocardiaceae</taxon>
        <taxon>Pseudonocardia</taxon>
    </lineage>
</organism>
<dbReference type="InterPro" id="IPR011942">
    <property type="entry name" value="PHA_depoly_arom"/>
</dbReference>
<dbReference type="NCBIfam" id="TIGR02240">
    <property type="entry name" value="PHA_depoly_arom"/>
    <property type="match status" value="1"/>
</dbReference>
<feature type="domain" description="AB hydrolase-1" evidence="1">
    <location>
        <begin position="21"/>
        <end position="237"/>
    </location>
</feature>
<comment type="caution">
    <text evidence="2">The sequence shown here is derived from an EMBL/GenBank/DDBJ whole genome shotgun (WGS) entry which is preliminary data.</text>
</comment>
<protein>
    <submittedName>
        <fullName evidence="2">Poly(3-hydroxyalkanoate) depolymerase</fullName>
    </submittedName>
</protein>
<dbReference type="InterPro" id="IPR029058">
    <property type="entry name" value="AB_hydrolase_fold"/>
</dbReference>
<reference evidence="3" key="1">
    <citation type="journal article" date="2019" name="Int. J. Syst. Evol. Microbiol.">
        <title>The Global Catalogue of Microorganisms (GCM) 10K type strain sequencing project: providing services to taxonomists for standard genome sequencing and annotation.</title>
        <authorList>
            <consortium name="The Broad Institute Genomics Platform"/>
            <consortium name="The Broad Institute Genome Sequencing Center for Infectious Disease"/>
            <person name="Wu L."/>
            <person name="Ma J."/>
        </authorList>
    </citation>
    <scope>NUCLEOTIDE SEQUENCE [LARGE SCALE GENOMIC DNA]</scope>
    <source>
        <strain evidence="3">JCM 18303</strain>
    </source>
</reference>
<evidence type="ECO:0000313" key="3">
    <source>
        <dbReference type="Proteomes" id="UP001428817"/>
    </source>
</evidence>
<keyword evidence="3" id="KW-1185">Reference proteome</keyword>
<proteinExistence type="predicted"/>
<dbReference type="InterPro" id="IPR050471">
    <property type="entry name" value="AB_hydrolase"/>
</dbReference>
<dbReference type="EMBL" id="BAABJP010000024">
    <property type="protein sequence ID" value="GAA5161350.1"/>
    <property type="molecule type" value="Genomic_DNA"/>
</dbReference>
<dbReference type="PRINTS" id="PR00111">
    <property type="entry name" value="ABHYDROLASE"/>
</dbReference>
<evidence type="ECO:0000259" key="1">
    <source>
        <dbReference type="Pfam" id="PF00561"/>
    </source>
</evidence>
<evidence type="ECO:0000313" key="2">
    <source>
        <dbReference type="EMBL" id="GAA5161350.1"/>
    </source>
</evidence>
<dbReference type="SUPFAM" id="SSF53474">
    <property type="entry name" value="alpha/beta-Hydrolases"/>
    <property type="match status" value="1"/>
</dbReference>
<dbReference type="PANTHER" id="PTHR43433:SF5">
    <property type="entry name" value="AB HYDROLASE-1 DOMAIN-CONTAINING PROTEIN"/>
    <property type="match status" value="1"/>
</dbReference>
<dbReference type="InterPro" id="IPR000073">
    <property type="entry name" value="AB_hydrolase_1"/>
</dbReference>
<dbReference type="PANTHER" id="PTHR43433">
    <property type="entry name" value="HYDROLASE, ALPHA/BETA FOLD FAMILY PROTEIN"/>
    <property type="match status" value="1"/>
</dbReference>
<gene>
    <name evidence="2" type="primary">phaZ</name>
    <name evidence="2" type="ORF">GCM10023321_45480</name>
</gene>
<name>A0ABP9QG79_9PSEU</name>
<sequence length="264" mass="28981">MTAQLNRLNAVVRPGDQDRTPLLLMNGIGARLEALQPFVDALDPAIPVIRFDPPGVGGAVPSRVPYRFTTLSYRLARLLDELGHDQVDVLGISWGGGLAQQFALTQRRRVRRLVLVATGTGSLMVPARPGVLRHMLTPRRYLDTGYLREVSGSLYGGSARADPDMVERLLHKGRPSGYAYQLLAGAGWTSLPLLPLITQPTLVLAGDDDPIIPLANSWLLRTLIPRAERHIYPGGHLELVCDPPRLVPAIERFFAQPTEPTQRS</sequence>
<dbReference type="Proteomes" id="UP001428817">
    <property type="component" value="Unassembled WGS sequence"/>
</dbReference>
<dbReference type="RefSeq" id="WP_345703049.1">
    <property type="nucleotide sequence ID" value="NZ_BAABJP010000024.1"/>
</dbReference>
<accession>A0ABP9QG79</accession>